<dbReference type="GO" id="GO:0008081">
    <property type="term" value="F:phosphoric diester hydrolase activity"/>
    <property type="evidence" value="ECO:0007669"/>
    <property type="project" value="InterPro"/>
</dbReference>
<organism evidence="1 2">
    <name type="scientific">Austrofundulus limnaeus</name>
    <name type="common">Annual killifish</name>
    <dbReference type="NCBI Taxonomy" id="52670"/>
    <lineage>
        <taxon>Eukaryota</taxon>
        <taxon>Metazoa</taxon>
        <taxon>Chordata</taxon>
        <taxon>Craniata</taxon>
        <taxon>Vertebrata</taxon>
        <taxon>Euteleostomi</taxon>
        <taxon>Actinopterygii</taxon>
        <taxon>Neopterygii</taxon>
        <taxon>Teleostei</taxon>
        <taxon>Neoteleostei</taxon>
        <taxon>Acanthomorphata</taxon>
        <taxon>Ovalentaria</taxon>
        <taxon>Atherinomorphae</taxon>
        <taxon>Cyprinodontiformes</taxon>
        <taxon>Rivulidae</taxon>
        <taxon>Austrofundulus</taxon>
    </lineage>
</organism>
<sequence>MSDDCEPGVVLVKELEVQPPPLGGHADWMSRLPEELLDVPLWNLAIPGSHDSMSFCLDMSSPLLRSESLLLRLTDRLFPCWTRPCIYRWSTTQQSVLRDQCDLGIRFLDLRIAKKPKGGQDLFFAHGIYTLLTVKEAMDELDMWLEAHPKEIVIISCSHFECLTNEDHQDLVEFIISLFNKKLFPPKDVPTLRSCWSRGRQVIVAYDNQQMVQQHPELWTGIPYWYANSPDPKKVIDYLEAMKHRDRPDHFYVCGLNLTEDARYIILHPLQNLKTMTMEGLSPLLRWTGEQRPGPGEGGVNILCCDFVGVSQFCSIVIDLNYKLLGGASTLAASTVPQTPGTSTDFA</sequence>
<dbReference type="CDD" id="cd08616">
    <property type="entry name" value="PI-PLCXD1c"/>
    <property type="match status" value="1"/>
</dbReference>
<dbReference type="InterPro" id="IPR017946">
    <property type="entry name" value="PLC-like_Pdiesterase_TIM-brl"/>
</dbReference>
<dbReference type="PROSITE" id="PS50007">
    <property type="entry name" value="PIPLC_X_DOMAIN"/>
    <property type="match status" value="1"/>
</dbReference>
<dbReference type="OrthoDB" id="1046782at2759"/>
<evidence type="ECO:0000313" key="1">
    <source>
        <dbReference type="Proteomes" id="UP000192220"/>
    </source>
</evidence>
<dbReference type="Gene3D" id="3.20.20.190">
    <property type="entry name" value="Phosphatidylinositol (PI) phosphodiesterase"/>
    <property type="match status" value="1"/>
</dbReference>
<dbReference type="SUPFAM" id="SSF51695">
    <property type="entry name" value="PLC-like phosphodiesterases"/>
    <property type="match status" value="1"/>
</dbReference>
<dbReference type="AlphaFoldDB" id="A0A2I4CCN5"/>
<keyword evidence="1" id="KW-1185">Reference proteome</keyword>
<evidence type="ECO:0000313" key="2">
    <source>
        <dbReference type="RefSeq" id="XP_013877751.1"/>
    </source>
</evidence>
<gene>
    <name evidence="2" type="primary">LOC106527418</name>
</gene>
<dbReference type="PANTHER" id="PTHR13593:SF112">
    <property type="entry name" value="PI-PLC X DOMAIN-CONTAINING PROTEIN 1"/>
    <property type="match status" value="1"/>
</dbReference>
<dbReference type="RefSeq" id="XP_013877751.1">
    <property type="nucleotide sequence ID" value="XM_014022297.1"/>
</dbReference>
<accession>A0A2I4CCN5</accession>
<dbReference type="GO" id="GO:0006629">
    <property type="term" value="P:lipid metabolic process"/>
    <property type="evidence" value="ECO:0007669"/>
    <property type="project" value="InterPro"/>
</dbReference>
<dbReference type="KEGG" id="alim:106527418"/>
<dbReference type="GeneID" id="106527418"/>
<reference evidence="2" key="1">
    <citation type="submission" date="2025-08" db="UniProtKB">
        <authorList>
            <consortium name="RefSeq"/>
        </authorList>
    </citation>
    <scope>IDENTIFICATION</scope>
    <source>
        <strain evidence="2">Quisiro</strain>
    </source>
</reference>
<dbReference type="Proteomes" id="UP000192220">
    <property type="component" value="Unplaced"/>
</dbReference>
<proteinExistence type="predicted"/>
<dbReference type="InterPro" id="IPR051057">
    <property type="entry name" value="PI-PLC_domain"/>
</dbReference>
<name>A0A2I4CCN5_AUSLI</name>
<dbReference type="InParanoid" id="A0A2I4CCN5"/>
<dbReference type="STRING" id="52670.A0A2I4CCN5"/>
<dbReference type="PANTHER" id="PTHR13593">
    <property type="match status" value="1"/>
</dbReference>
<protein>
    <submittedName>
        <fullName evidence="2">PI-PLC X domain-containing protein 1 isoform X1</fullName>
    </submittedName>
</protein>
<dbReference type="InterPro" id="IPR042158">
    <property type="entry name" value="PLCXD1/2/3"/>
</dbReference>